<reference evidence="1" key="1">
    <citation type="journal article" date="2021" name="Proc. Natl. Acad. Sci. U.S.A.">
        <title>A Catalog of Tens of Thousands of Viruses from Human Metagenomes Reveals Hidden Associations with Chronic Diseases.</title>
        <authorList>
            <person name="Tisza M.J."/>
            <person name="Buck C.B."/>
        </authorList>
    </citation>
    <scope>NUCLEOTIDE SEQUENCE</scope>
    <source>
        <strain evidence="1">CtNQV2</strain>
    </source>
</reference>
<proteinExistence type="predicted"/>
<name>A0A8S5RY99_9CAUD</name>
<organism evidence="1">
    <name type="scientific">Myoviridae sp. ctNQV2</name>
    <dbReference type="NCBI Taxonomy" id="2827683"/>
    <lineage>
        <taxon>Viruses</taxon>
        <taxon>Duplodnaviria</taxon>
        <taxon>Heunggongvirae</taxon>
        <taxon>Uroviricota</taxon>
        <taxon>Caudoviricetes</taxon>
    </lineage>
</organism>
<dbReference type="EMBL" id="BK032510">
    <property type="protein sequence ID" value="DAF43701.1"/>
    <property type="molecule type" value="Genomic_DNA"/>
</dbReference>
<protein>
    <submittedName>
        <fullName evidence="1">Restriction enzyme</fullName>
    </submittedName>
</protein>
<evidence type="ECO:0000313" key="1">
    <source>
        <dbReference type="EMBL" id="DAF43701.1"/>
    </source>
</evidence>
<accession>A0A8S5RY99</accession>
<sequence length="306" mass="36336">MKRLTTEEFIQKAKEIYGEKYDYSKVEYVNNKTKVCIVCPEHGEFWLKPNTHLSMHIGCPICNRKIYNTETFINESNKVHNNKYDYSKTEYVDSKTKVCIVCPEHGEFWQKPNNHINGQGCPICLKKVYDTETFIQKAKEIHGNKYDYSKVEYINNKTKVCIVCPEHGEFWQRPDSHLYMKTGCPKCTEFEGEKTLYNILINEFCNVEYQKHFSWLGRQSLDFYLPDYNVAIEYQGRQHFEPVSIFGGVKNFWKQLTNDLKKYNLCVKNNVKLYYVTFECDIDIEYFTEIYNNSIKLIDKIKNGKN</sequence>